<evidence type="ECO:0000313" key="3">
    <source>
        <dbReference type="RefSeq" id="XP_013417002.1"/>
    </source>
</evidence>
<organism evidence="2 3">
    <name type="scientific">Lingula anatina</name>
    <name type="common">Brachiopod</name>
    <name type="synonym">Lingula unguis</name>
    <dbReference type="NCBI Taxonomy" id="7574"/>
    <lineage>
        <taxon>Eukaryota</taxon>
        <taxon>Metazoa</taxon>
        <taxon>Spiralia</taxon>
        <taxon>Lophotrochozoa</taxon>
        <taxon>Brachiopoda</taxon>
        <taxon>Linguliformea</taxon>
        <taxon>Lingulata</taxon>
        <taxon>Lingulida</taxon>
        <taxon>Linguloidea</taxon>
        <taxon>Lingulidae</taxon>
        <taxon>Lingula</taxon>
    </lineage>
</organism>
<gene>
    <name evidence="3" type="primary">LOC106178393</name>
</gene>
<keyword evidence="2" id="KW-1185">Reference proteome</keyword>
<dbReference type="Proteomes" id="UP000085678">
    <property type="component" value="Unplaced"/>
</dbReference>
<name>A0A1S3K399_LINAN</name>
<reference evidence="3" key="1">
    <citation type="submission" date="2025-08" db="UniProtKB">
        <authorList>
            <consortium name="RefSeq"/>
        </authorList>
    </citation>
    <scope>IDENTIFICATION</scope>
    <source>
        <tissue evidence="3">Gonads</tissue>
    </source>
</reference>
<sequence>MKQLLTIALLICAQLVKGQDVKARGLFDSLEFLKCGTKPGPALDLVKAFRATGRVVNELKSIVPGLQNHIRGGIEDVATSLHDVINAIANDVKSDCKEEDRKGRGLFDSLESLTSGTQLGTALKVINAVGMTQRFLSELKQLVPDIQKHLNGSIDDITTALHNIVNSITDEVLSGGNVGDRKGRGLFDSLESLTSGTQLGTALKVINAVGMTQRFLSELKQLVPDIQKHLNGSIDDITTALHNIVNSITDEVLSGGNVGDRKGRGLFDTLESLTSGTQLGTALKVINAVGMTQRFLSELKQLVPDIQKHLNGSIDDITTALHNIVNSITDEVLSGGNVGDRKGRDIFDMETALNLIKDVENTKRFVNEINDIVPGLGERLKKTLEEISSALHAKVSLVTEEIMAALQ</sequence>
<accession>A0A1S3K399</accession>
<evidence type="ECO:0000313" key="2">
    <source>
        <dbReference type="Proteomes" id="UP000085678"/>
    </source>
</evidence>
<dbReference type="RefSeq" id="XP_013417002.1">
    <property type="nucleotide sequence ID" value="XM_013561548.1"/>
</dbReference>
<dbReference type="AlphaFoldDB" id="A0A1S3K399"/>
<protein>
    <submittedName>
        <fullName evidence="3">Uncharacterized protein LOC106178393 isoform X2</fullName>
    </submittedName>
</protein>
<dbReference type="Gene3D" id="1.20.120.20">
    <property type="entry name" value="Apolipoprotein"/>
    <property type="match status" value="1"/>
</dbReference>
<keyword evidence="1" id="KW-0732">Signal</keyword>
<dbReference type="GeneID" id="106178393"/>
<proteinExistence type="predicted"/>
<evidence type="ECO:0000256" key="1">
    <source>
        <dbReference type="SAM" id="SignalP"/>
    </source>
</evidence>
<dbReference type="OrthoDB" id="6427184at2759"/>
<feature type="signal peptide" evidence="1">
    <location>
        <begin position="1"/>
        <end position="18"/>
    </location>
</feature>
<feature type="chain" id="PRO_5010178853" evidence="1">
    <location>
        <begin position="19"/>
        <end position="407"/>
    </location>
</feature>